<protein>
    <recommendedName>
        <fullName evidence="5">snRNA-activating protein complex subunit 1</fullName>
    </recommendedName>
</protein>
<dbReference type="GO" id="GO:0043565">
    <property type="term" value="F:sequence-specific DNA binding"/>
    <property type="evidence" value="ECO:0007669"/>
    <property type="project" value="TreeGrafter"/>
</dbReference>
<name>A0A553RG40_9TELE</name>
<dbReference type="AlphaFoldDB" id="A0A553RG40"/>
<evidence type="ECO:0000256" key="2">
    <source>
        <dbReference type="SAM" id="Phobius"/>
    </source>
</evidence>
<gene>
    <name evidence="3" type="ORF">DNTS_002835</name>
</gene>
<dbReference type="InterPro" id="IPR019188">
    <property type="entry name" value="SNAPC1"/>
</dbReference>
<dbReference type="GO" id="GO:0042796">
    <property type="term" value="P:snRNA transcription by RNA polymerase III"/>
    <property type="evidence" value="ECO:0007669"/>
    <property type="project" value="TreeGrafter"/>
</dbReference>
<dbReference type="EMBL" id="SRMA01024154">
    <property type="protein sequence ID" value="TRZ01155.1"/>
    <property type="molecule type" value="Genomic_DNA"/>
</dbReference>
<dbReference type="Proteomes" id="UP000316079">
    <property type="component" value="Unassembled WGS sequence"/>
</dbReference>
<dbReference type="GO" id="GO:0042795">
    <property type="term" value="P:snRNA transcription by RNA polymerase II"/>
    <property type="evidence" value="ECO:0007669"/>
    <property type="project" value="TreeGrafter"/>
</dbReference>
<feature type="transmembrane region" description="Helical" evidence="2">
    <location>
        <begin position="39"/>
        <end position="61"/>
    </location>
</feature>
<evidence type="ECO:0008006" key="5">
    <source>
        <dbReference type="Google" id="ProtNLM"/>
    </source>
</evidence>
<dbReference type="Pfam" id="PF09808">
    <property type="entry name" value="SNAPC1"/>
    <property type="match status" value="2"/>
</dbReference>
<dbReference type="GO" id="GO:0019185">
    <property type="term" value="C:snRNA-activating protein complex"/>
    <property type="evidence" value="ECO:0007669"/>
    <property type="project" value="TreeGrafter"/>
</dbReference>
<feature type="compositionally biased region" description="Polar residues" evidence="1">
    <location>
        <begin position="208"/>
        <end position="218"/>
    </location>
</feature>
<feature type="region of interest" description="Disordered" evidence="1">
    <location>
        <begin position="232"/>
        <end position="265"/>
    </location>
</feature>
<proteinExistence type="predicted"/>
<evidence type="ECO:0000313" key="4">
    <source>
        <dbReference type="Proteomes" id="UP000316079"/>
    </source>
</evidence>
<comment type="caution">
    <text evidence="3">The sequence shown here is derived from an EMBL/GenBank/DDBJ whole genome shotgun (WGS) entry which is preliminary data.</text>
</comment>
<dbReference type="PANTHER" id="PTHR15131">
    <property type="entry name" value="SMALL NUCLEAR RNA ACTIVATING COMPLEX, POLYPEPTIDE 1"/>
    <property type="match status" value="1"/>
</dbReference>
<dbReference type="OrthoDB" id="20127at2759"/>
<evidence type="ECO:0000256" key="1">
    <source>
        <dbReference type="SAM" id="MobiDB-lite"/>
    </source>
</evidence>
<accession>A0A553RG40</accession>
<keyword evidence="2" id="KW-0812">Transmembrane</keyword>
<sequence length="318" mass="37112">MQNYRELVKKDCERLLTRFQATESVRYQHFLEIWSDMKFSSIFLVGALYLLYGLFNSQLAFPKEKIRIALKEWQNVMLFEKDAIKAQHYDVAYVFRKLLKAKAFSFTAMPNPLSFRLKRGDERRRNMVAEFVEPPSRPQELVTKEMVEEITNIHSHYEDLKKTILSEPNPNLDLVQQNLVPKMNVAVMTYSSWQRNHSNFEKEDTGEGPSNQESSSRAQLLASIKAKSYGQVVEASKSRRHRQTELIPSTEAGTTQGHKKTQVPSLKRRTELLLGTQEIESPNFTQMWCLSSVKEIKPSRKSKRFDWKLKMHQDSTDD</sequence>
<keyword evidence="2" id="KW-0472">Membrane</keyword>
<evidence type="ECO:0000313" key="3">
    <source>
        <dbReference type="EMBL" id="TRZ01155.1"/>
    </source>
</evidence>
<feature type="region of interest" description="Disordered" evidence="1">
    <location>
        <begin position="199"/>
        <end position="218"/>
    </location>
</feature>
<dbReference type="STRING" id="623744.A0A553RG40"/>
<keyword evidence="2" id="KW-1133">Transmembrane helix</keyword>
<dbReference type="PANTHER" id="PTHR15131:SF3">
    <property type="entry name" value="SNRNA-ACTIVATING PROTEIN COMPLEX SUBUNIT 1"/>
    <property type="match status" value="1"/>
</dbReference>
<keyword evidence="4" id="KW-1185">Reference proteome</keyword>
<organism evidence="3 4">
    <name type="scientific">Danionella cerebrum</name>
    <dbReference type="NCBI Taxonomy" id="2873325"/>
    <lineage>
        <taxon>Eukaryota</taxon>
        <taxon>Metazoa</taxon>
        <taxon>Chordata</taxon>
        <taxon>Craniata</taxon>
        <taxon>Vertebrata</taxon>
        <taxon>Euteleostomi</taxon>
        <taxon>Actinopterygii</taxon>
        <taxon>Neopterygii</taxon>
        <taxon>Teleostei</taxon>
        <taxon>Ostariophysi</taxon>
        <taxon>Cypriniformes</taxon>
        <taxon>Danionidae</taxon>
        <taxon>Danioninae</taxon>
        <taxon>Danionella</taxon>
    </lineage>
</organism>
<reference evidence="3 4" key="1">
    <citation type="journal article" date="2019" name="Sci. Data">
        <title>Hybrid genome assembly and annotation of Danionella translucida.</title>
        <authorList>
            <person name="Kadobianskyi M."/>
            <person name="Schulze L."/>
            <person name="Schuelke M."/>
            <person name="Judkewitz B."/>
        </authorList>
    </citation>
    <scope>NUCLEOTIDE SEQUENCE [LARGE SCALE GENOMIC DNA]</scope>
    <source>
        <strain evidence="3 4">Bolton</strain>
    </source>
</reference>